<organism evidence="5 6">
    <name type="scientific">Pichia kluyveri</name>
    <name type="common">Yeast</name>
    <dbReference type="NCBI Taxonomy" id="36015"/>
    <lineage>
        <taxon>Eukaryota</taxon>
        <taxon>Fungi</taxon>
        <taxon>Dikarya</taxon>
        <taxon>Ascomycota</taxon>
        <taxon>Saccharomycotina</taxon>
        <taxon>Pichiomycetes</taxon>
        <taxon>Pichiales</taxon>
        <taxon>Pichiaceae</taxon>
        <taxon>Pichia</taxon>
    </lineage>
</organism>
<keyword evidence="1 3" id="KW-0732">Signal</keyword>
<evidence type="ECO:0000313" key="6">
    <source>
        <dbReference type="Proteomes" id="UP001378960"/>
    </source>
</evidence>
<dbReference type="PANTHER" id="PTHR31836:SF28">
    <property type="entry name" value="SRCR DOMAIN-CONTAINING PROTEIN-RELATED"/>
    <property type="match status" value="1"/>
</dbReference>
<dbReference type="InterPro" id="IPR009009">
    <property type="entry name" value="RlpA-like_DPBB"/>
</dbReference>
<feature type="chain" id="PRO_5043484398" description="RlpA-like protein double-psi beta-barrel domain-containing protein" evidence="3">
    <location>
        <begin position="21"/>
        <end position="257"/>
    </location>
</feature>
<evidence type="ECO:0000256" key="1">
    <source>
        <dbReference type="ARBA" id="ARBA00022729"/>
    </source>
</evidence>
<dbReference type="InterPro" id="IPR036908">
    <property type="entry name" value="RlpA-like_sf"/>
</dbReference>
<evidence type="ECO:0000313" key="5">
    <source>
        <dbReference type="EMBL" id="GMM47683.1"/>
    </source>
</evidence>
<keyword evidence="6" id="KW-1185">Reference proteome</keyword>
<feature type="compositionally biased region" description="Low complexity" evidence="2">
    <location>
        <begin position="120"/>
        <end position="149"/>
    </location>
</feature>
<feature type="signal peptide" evidence="3">
    <location>
        <begin position="1"/>
        <end position="20"/>
    </location>
</feature>
<feature type="region of interest" description="Disordered" evidence="2">
    <location>
        <begin position="120"/>
        <end position="150"/>
    </location>
</feature>
<sequence length="257" mass="27205">MLFNLYSIVLALSTLPAIKASPIADAEPNADVQILYKTVTIWDHPAAIPTGIKINSNNDDDCDDDVSSSYASSSYYQSSYYPSSSYLPSRIPVSSALTTLTTVTRPATTEEAQVTTAAAVAETSTEASVEETTTTTPSTTSESTSAPTSNSIFDSSVHNGVATFYSVGADNCGTSSTDNDFVCAISQQMYNTVANSESISEYCGHMINLTYNGKTIQVKVVDSCASCDANHLDLSPAAFNSLADPSLGVIDIQWTWA</sequence>
<reference evidence="5 6" key="1">
    <citation type="journal article" date="2023" name="Elife">
        <title>Identification of key yeast species and microbe-microbe interactions impacting larval growth of Drosophila in the wild.</title>
        <authorList>
            <person name="Mure A."/>
            <person name="Sugiura Y."/>
            <person name="Maeda R."/>
            <person name="Honda K."/>
            <person name="Sakurai N."/>
            <person name="Takahashi Y."/>
            <person name="Watada M."/>
            <person name="Katoh T."/>
            <person name="Gotoh A."/>
            <person name="Gotoh Y."/>
            <person name="Taniguchi I."/>
            <person name="Nakamura K."/>
            <person name="Hayashi T."/>
            <person name="Katayama T."/>
            <person name="Uemura T."/>
            <person name="Hattori Y."/>
        </authorList>
    </citation>
    <scope>NUCLEOTIDE SEQUENCE [LARGE SCALE GENOMIC DNA]</scope>
    <source>
        <strain evidence="5 6">PK-24</strain>
    </source>
</reference>
<dbReference type="InterPro" id="IPR051477">
    <property type="entry name" value="Expansin_CellWall"/>
</dbReference>
<evidence type="ECO:0000256" key="2">
    <source>
        <dbReference type="SAM" id="MobiDB-lite"/>
    </source>
</evidence>
<evidence type="ECO:0000259" key="4">
    <source>
        <dbReference type="Pfam" id="PF03330"/>
    </source>
</evidence>
<gene>
    <name evidence="5" type="ORF">DAPK24_042810</name>
</gene>
<dbReference type="AlphaFoldDB" id="A0AAV5RA66"/>
<dbReference type="Pfam" id="PF03330">
    <property type="entry name" value="DPBB_1"/>
    <property type="match status" value="1"/>
</dbReference>
<dbReference type="CDD" id="cd22191">
    <property type="entry name" value="DPBB_RlpA_EXP_N-like"/>
    <property type="match status" value="1"/>
</dbReference>
<evidence type="ECO:0000256" key="3">
    <source>
        <dbReference type="SAM" id="SignalP"/>
    </source>
</evidence>
<proteinExistence type="predicted"/>
<dbReference type="EMBL" id="BTGB01000009">
    <property type="protein sequence ID" value="GMM47683.1"/>
    <property type="molecule type" value="Genomic_DNA"/>
</dbReference>
<dbReference type="Gene3D" id="2.40.40.10">
    <property type="entry name" value="RlpA-like domain"/>
    <property type="match status" value="1"/>
</dbReference>
<dbReference type="PANTHER" id="PTHR31836">
    <property type="match status" value="1"/>
</dbReference>
<feature type="domain" description="RlpA-like protein double-psi beta-barrel" evidence="4">
    <location>
        <begin position="186"/>
        <end position="254"/>
    </location>
</feature>
<comment type="caution">
    <text evidence="5">The sequence shown here is derived from an EMBL/GenBank/DDBJ whole genome shotgun (WGS) entry which is preliminary data.</text>
</comment>
<protein>
    <recommendedName>
        <fullName evidence="4">RlpA-like protein double-psi beta-barrel domain-containing protein</fullName>
    </recommendedName>
</protein>
<dbReference type="Proteomes" id="UP001378960">
    <property type="component" value="Unassembled WGS sequence"/>
</dbReference>
<accession>A0AAV5RA66</accession>
<dbReference type="SUPFAM" id="SSF50685">
    <property type="entry name" value="Barwin-like endoglucanases"/>
    <property type="match status" value="1"/>
</dbReference>
<name>A0AAV5RA66_PICKL</name>